<dbReference type="EMBL" id="PDLN01000008">
    <property type="protein sequence ID" value="RDW77865.1"/>
    <property type="molecule type" value="Genomic_DNA"/>
</dbReference>
<sequence>MDIYDQAEQGCSSGGRVASTIAIPLKVKTLPLSREDSDVTLVEPIQAPYSFVSPKVPTSGSSWYQRWVARLSRILSRFRKSTIVPKENLDQYREGYERFIRKACEDFPLGLPRIAAFQNSCDSFAIFKKFSREHIRILLNYEIEITKLSARLHDSDERDKAGGQKTEYRLRSRWRHKDLDADKNELEQKLEQKLLSYGAIFESYRRFENLDPTPKRDHDSVFKWFWKYKPLEPGKDGDNFLFDPNDFVSVTTPKMNRFEVLIRNCVLASPNSWLKASNIRLFLR</sequence>
<dbReference type="AlphaFoldDB" id="A0A3D8RV34"/>
<dbReference type="Pfam" id="PF20237">
    <property type="entry name" value="DUF6594"/>
    <property type="match status" value="1"/>
</dbReference>
<evidence type="ECO:0000259" key="1">
    <source>
        <dbReference type="Pfam" id="PF20237"/>
    </source>
</evidence>
<dbReference type="InterPro" id="IPR046529">
    <property type="entry name" value="DUF6594"/>
</dbReference>
<dbReference type="PANTHER" id="PTHR34502">
    <property type="entry name" value="DUF6594 DOMAIN-CONTAINING PROTEIN-RELATED"/>
    <property type="match status" value="1"/>
</dbReference>
<accession>A0A3D8RV34</accession>
<keyword evidence="3" id="KW-1185">Reference proteome</keyword>
<reference evidence="2 3" key="1">
    <citation type="journal article" date="2018" name="IMA Fungus">
        <title>IMA Genome-F 9: Draft genome sequence of Annulohypoxylon stygium, Aspergillus mulundensis, Berkeleyomyces basicola (syn. Thielaviopsis basicola), Ceratocystis smalleyi, two Cercospora beticola strains, Coleophoma cylindrospora, Fusarium fracticaudum, Phialophora cf. hyalina, and Morchella septimelata.</title>
        <authorList>
            <person name="Wingfield B.D."/>
            <person name="Bills G.F."/>
            <person name="Dong Y."/>
            <person name="Huang W."/>
            <person name="Nel W.J."/>
            <person name="Swalarsk-Parry B.S."/>
            <person name="Vaghefi N."/>
            <person name="Wilken P.M."/>
            <person name="An Z."/>
            <person name="de Beer Z.W."/>
            <person name="De Vos L."/>
            <person name="Chen L."/>
            <person name="Duong T.A."/>
            <person name="Gao Y."/>
            <person name="Hammerbacher A."/>
            <person name="Kikkert J.R."/>
            <person name="Li Y."/>
            <person name="Li H."/>
            <person name="Li K."/>
            <person name="Li Q."/>
            <person name="Liu X."/>
            <person name="Ma X."/>
            <person name="Naidoo K."/>
            <person name="Pethybridge S.J."/>
            <person name="Sun J."/>
            <person name="Steenkamp E.T."/>
            <person name="van der Nest M.A."/>
            <person name="van Wyk S."/>
            <person name="Wingfield M.J."/>
            <person name="Xiong C."/>
            <person name="Yue Q."/>
            <person name="Zhang X."/>
        </authorList>
    </citation>
    <scope>NUCLEOTIDE SEQUENCE [LARGE SCALE GENOMIC DNA]</scope>
    <source>
        <strain evidence="2 3">BP5796</strain>
    </source>
</reference>
<dbReference type="PANTHER" id="PTHR34502:SF3">
    <property type="entry name" value="DUF6594 DOMAIN-CONTAINING PROTEIN"/>
    <property type="match status" value="1"/>
</dbReference>
<name>A0A3D8RV34_9HELO</name>
<evidence type="ECO:0000313" key="2">
    <source>
        <dbReference type="EMBL" id="RDW77865.1"/>
    </source>
</evidence>
<feature type="domain" description="DUF6594" evidence="1">
    <location>
        <begin position="112"/>
        <end position="267"/>
    </location>
</feature>
<gene>
    <name evidence="2" type="ORF">BP5796_05717</name>
</gene>
<protein>
    <recommendedName>
        <fullName evidence="1">DUF6594 domain-containing protein</fullName>
    </recommendedName>
</protein>
<comment type="caution">
    <text evidence="2">The sequence shown here is derived from an EMBL/GenBank/DDBJ whole genome shotgun (WGS) entry which is preliminary data.</text>
</comment>
<evidence type="ECO:0000313" key="3">
    <source>
        <dbReference type="Proteomes" id="UP000256328"/>
    </source>
</evidence>
<dbReference type="Proteomes" id="UP000256328">
    <property type="component" value="Unassembled WGS sequence"/>
</dbReference>
<dbReference type="OrthoDB" id="3533814at2759"/>
<organism evidence="2 3">
    <name type="scientific">Coleophoma crateriformis</name>
    <dbReference type="NCBI Taxonomy" id="565419"/>
    <lineage>
        <taxon>Eukaryota</taxon>
        <taxon>Fungi</taxon>
        <taxon>Dikarya</taxon>
        <taxon>Ascomycota</taxon>
        <taxon>Pezizomycotina</taxon>
        <taxon>Leotiomycetes</taxon>
        <taxon>Helotiales</taxon>
        <taxon>Dermateaceae</taxon>
        <taxon>Coleophoma</taxon>
    </lineage>
</organism>
<proteinExistence type="predicted"/>